<dbReference type="AlphaFoldDB" id="A0A0N8PRW7"/>
<organism evidence="2 3">
    <name type="scientific">Kouleothrix aurantiaca</name>
    <dbReference type="NCBI Taxonomy" id="186479"/>
    <lineage>
        <taxon>Bacteria</taxon>
        <taxon>Bacillati</taxon>
        <taxon>Chloroflexota</taxon>
        <taxon>Chloroflexia</taxon>
        <taxon>Chloroflexales</taxon>
        <taxon>Roseiflexineae</taxon>
        <taxon>Roseiflexaceae</taxon>
        <taxon>Kouleothrix</taxon>
    </lineage>
</organism>
<dbReference type="InterPro" id="IPR025510">
    <property type="entry name" value="DUF4397"/>
</dbReference>
<protein>
    <recommendedName>
        <fullName evidence="1">DUF4397 domain-containing protein</fullName>
    </recommendedName>
</protein>
<dbReference type="Pfam" id="PF14344">
    <property type="entry name" value="DUF4397"/>
    <property type="match status" value="1"/>
</dbReference>
<sequence>YIQVVGERGASGTRVRPAHAAHFPSIDFYLDDTLLDGSLDSREVQDYITTTAGLHVVRIRRENAAPNAAPLFSATVNLQDGHDYALALIGRPSALAILPIDDTITAAPPAAQALVHYANANIEEPNWKIGPVDVYLDGALQVAALNVGAASPYFAITPGTHEVAFFQTGANPATEKALTRKTFVAIAGDAFLIGTGRHDDDDDDLTDLEQRVFIGRSAIRFGSALLATVPYTVLPTAAALADVNNTLNIAPGARSFALPITNTGARNTGLVNVPNRPATPETPLASAFELAAGSPVLSTIGATLRPADVRFVGVTSSYSVTRNLDQFTYVYFGMASYAPWATPNEVEYQVWIDANRDGRDDFLLVNANQGELAGGMANDVFINVLYPLSASGAPIPTSQFIFWGTYTPPIQSSIDLAPFNSSVMFQRAKASDLAMPSNPADPNSPKVTPTRFCYHVETRARALNGFKQLVDRVPDAASAPQAVCGGRSGVLYYDIQNPAIAPINTSNFIFSTPVAARPIFLDVQGGAITGLVRGDVLTARGGAKLLVLHHHNAPFPQAEVVDVRQLAVGTP</sequence>
<dbReference type="Proteomes" id="UP000050509">
    <property type="component" value="Unassembled WGS sequence"/>
</dbReference>
<name>A0A0N8PRW7_9CHLR</name>
<evidence type="ECO:0000313" key="2">
    <source>
        <dbReference type="EMBL" id="KPV51077.1"/>
    </source>
</evidence>
<evidence type="ECO:0000259" key="1">
    <source>
        <dbReference type="Pfam" id="PF14344"/>
    </source>
</evidence>
<comment type="caution">
    <text evidence="2">The sequence shown here is derived from an EMBL/GenBank/DDBJ whole genome shotgun (WGS) entry which is preliminary data.</text>
</comment>
<accession>A0A0N8PRW7</accession>
<proteinExistence type="predicted"/>
<gene>
    <name evidence="2" type="ORF">SE17_23280</name>
</gene>
<dbReference type="EMBL" id="LJCR01001084">
    <property type="protein sequence ID" value="KPV51077.1"/>
    <property type="molecule type" value="Genomic_DNA"/>
</dbReference>
<keyword evidence="3" id="KW-1185">Reference proteome</keyword>
<feature type="non-terminal residue" evidence="2">
    <location>
        <position position="1"/>
    </location>
</feature>
<evidence type="ECO:0000313" key="3">
    <source>
        <dbReference type="Proteomes" id="UP000050509"/>
    </source>
</evidence>
<feature type="domain" description="DUF4397" evidence="1">
    <location>
        <begin position="15"/>
        <end position="126"/>
    </location>
</feature>
<reference evidence="2 3" key="1">
    <citation type="submission" date="2015-09" db="EMBL/GenBank/DDBJ databases">
        <title>Draft genome sequence of Kouleothrix aurantiaca JCM 19913.</title>
        <authorList>
            <person name="Hemp J."/>
        </authorList>
    </citation>
    <scope>NUCLEOTIDE SEQUENCE [LARGE SCALE GENOMIC DNA]</scope>
    <source>
        <strain evidence="2 3">COM-B</strain>
    </source>
</reference>